<dbReference type="InterPro" id="IPR022139">
    <property type="entry name" value="Fam-L/Fam-M-like_plasmodium"/>
</dbReference>
<dbReference type="AlphaFoldDB" id="A0A1A8WMG9"/>
<protein>
    <recommendedName>
        <fullName evidence="4">Fam-l protein</fullName>
    </recommendedName>
</protein>
<proteinExistence type="predicted"/>
<keyword evidence="1" id="KW-1133">Transmembrane helix</keyword>
<keyword evidence="1" id="KW-0812">Transmembrane</keyword>
<keyword evidence="1" id="KW-0472">Membrane</keyword>
<evidence type="ECO:0000313" key="2">
    <source>
        <dbReference type="EMBL" id="SBS94109.1"/>
    </source>
</evidence>
<dbReference type="EMBL" id="FLQW01002757">
    <property type="protein sequence ID" value="SBS94109.1"/>
    <property type="molecule type" value="Genomic_DNA"/>
</dbReference>
<dbReference type="Proteomes" id="UP000078597">
    <property type="component" value="Unassembled WGS sequence"/>
</dbReference>
<feature type="transmembrane region" description="Helical" evidence="1">
    <location>
        <begin position="236"/>
        <end position="256"/>
    </location>
</feature>
<accession>A0A1A8WMG9</accession>
<evidence type="ECO:0000256" key="1">
    <source>
        <dbReference type="SAM" id="Phobius"/>
    </source>
</evidence>
<feature type="transmembrane region" description="Helical" evidence="1">
    <location>
        <begin position="161"/>
        <end position="178"/>
    </location>
</feature>
<sequence>MMEYNILFLFFKISVFIPLTWICHFYNKENSLNKYLNDKCDILRKLNPKNYRLLAKYEDKNYFIVNFKEETPQNEVAQKKCITNNKKGTNGKQKFSNSSSLYIEEYNRNNEKSKSGISKAKKYSNFEKKIFKELDYKDYLKNVKIIDDKEYKKISRKKRRIRIALLLLFFLVLILPILDLSLEKLKCGGLLGLLGLLNPKNDTVSGIRTLDVEGGLITLFNIGEFGASKAVTLSTILFYCLPFLIFVVIFIVYMVYYNKKVIKYENIKFKKRLNTK</sequence>
<organism evidence="2 3">
    <name type="scientific">Plasmodium malariae</name>
    <dbReference type="NCBI Taxonomy" id="5858"/>
    <lineage>
        <taxon>Eukaryota</taxon>
        <taxon>Sar</taxon>
        <taxon>Alveolata</taxon>
        <taxon>Apicomplexa</taxon>
        <taxon>Aconoidasida</taxon>
        <taxon>Haemosporida</taxon>
        <taxon>Plasmodiidae</taxon>
        <taxon>Plasmodium</taxon>
        <taxon>Plasmodium (Plasmodium)</taxon>
    </lineage>
</organism>
<evidence type="ECO:0008006" key="4">
    <source>
        <dbReference type="Google" id="ProtNLM"/>
    </source>
</evidence>
<reference evidence="3" key="1">
    <citation type="submission" date="2016-05" db="EMBL/GenBank/DDBJ databases">
        <authorList>
            <person name="Naeem Raeece"/>
        </authorList>
    </citation>
    <scope>NUCLEOTIDE SEQUENCE [LARGE SCALE GENOMIC DNA]</scope>
</reference>
<dbReference type="Pfam" id="PF12420">
    <property type="entry name" value="DUF3671"/>
    <property type="match status" value="1"/>
</dbReference>
<dbReference type="VEuPathDB" id="PlasmoDB:PmUG01_05012300"/>
<name>A0A1A8WMG9_PLAMA</name>
<gene>
    <name evidence="2" type="ORF">PMALA_042070</name>
</gene>
<feature type="transmembrane region" description="Helical" evidence="1">
    <location>
        <begin position="6"/>
        <end position="26"/>
    </location>
</feature>
<evidence type="ECO:0000313" key="3">
    <source>
        <dbReference type="Proteomes" id="UP000078597"/>
    </source>
</evidence>